<dbReference type="SUPFAM" id="SSF53756">
    <property type="entry name" value="UDP-Glycosyltransferase/glycogen phosphorylase"/>
    <property type="match status" value="1"/>
</dbReference>
<evidence type="ECO:0000259" key="1">
    <source>
        <dbReference type="Pfam" id="PF00534"/>
    </source>
</evidence>
<evidence type="ECO:0000259" key="2">
    <source>
        <dbReference type="Pfam" id="PF13439"/>
    </source>
</evidence>
<dbReference type="GO" id="GO:0016758">
    <property type="term" value="F:hexosyltransferase activity"/>
    <property type="evidence" value="ECO:0007669"/>
    <property type="project" value="TreeGrafter"/>
</dbReference>
<dbReference type="InterPro" id="IPR028098">
    <property type="entry name" value="Glyco_trans_4-like_N"/>
</dbReference>
<gene>
    <name evidence="3" type="ORF">IAB73_02980</name>
</gene>
<dbReference type="Gene3D" id="3.40.50.2000">
    <property type="entry name" value="Glycogen Phosphorylase B"/>
    <property type="match status" value="2"/>
</dbReference>
<dbReference type="AlphaFoldDB" id="A0A9D0Z8K5"/>
<dbReference type="Pfam" id="PF00534">
    <property type="entry name" value="Glycos_transf_1"/>
    <property type="match status" value="1"/>
</dbReference>
<reference evidence="3" key="1">
    <citation type="submission" date="2020-10" db="EMBL/GenBank/DDBJ databases">
        <authorList>
            <person name="Gilroy R."/>
        </authorList>
    </citation>
    <scope>NUCLEOTIDE SEQUENCE</scope>
    <source>
        <strain evidence="3">ChiSxjej2B14-6234</strain>
    </source>
</reference>
<name>A0A9D0Z8K5_9FIRM</name>
<dbReference type="PANTHER" id="PTHR45947:SF3">
    <property type="entry name" value="SULFOQUINOVOSYL TRANSFERASE SQD2"/>
    <property type="match status" value="1"/>
</dbReference>
<feature type="domain" description="Glycosyltransferase subfamily 4-like N-terminal" evidence="2">
    <location>
        <begin position="15"/>
        <end position="184"/>
    </location>
</feature>
<protein>
    <submittedName>
        <fullName evidence="3">Glycosyltransferase family 4 protein</fullName>
    </submittedName>
</protein>
<dbReference type="CDD" id="cd03801">
    <property type="entry name" value="GT4_PimA-like"/>
    <property type="match status" value="1"/>
</dbReference>
<dbReference type="InterPro" id="IPR050194">
    <property type="entry name" value="Glycosyltransferase_grp1"/>
</dbReference>
<comment type="caution">
    <text evidence="3">The sequence shown here is derived from an EMBL/GenBank/DDBJ whole genome shotgun (WGS) entry which is preliminary data.</text>
</comment>
<accession>A0A9D0Z8K5</accession>
<feature type="domain" description="Glycosyl transferase family 1" evidence="1">
    <location>
        <begin position="193"/>
        <end position="345"/>
    </location>
</feature>
<dbReference type="Proteomes" id="UP000886887">
    <property type="component" value="Unassembled WGS sequence"/>
</dbReference>
<dbReference type="EMBL" id="DVFJ01000009">
    <property type="protein sequence ID" value="HIQ71157.1"/>
    <property type="molecule type" value="Genomic_DNA"/>
</dbReference>
<dbReference type="PANTHER" id="PTHR45947">
    <property type="entry name" value="SULFOQUINOVOSYL TRANSFERASE SQD2"/>
    <property type="match status" value="1"/>
</dbReference>
<evidence type="ECO:0000313" key="3">
    <source>
        <dbReference type="EMBL" id="HIQ71157.1"/>
    </source>
</evidence>
<dbReference type="InterPro" id="IPR001296">
    <property type="entry name" value="Glyco_trans_1"/>
</dbReference>
<dbReference type="Pfam" id="PF13439">
    <property type="entry name" value="Glyco_transf_4"/>
    <property type="match status" value="1"/>
</dbReference>
<proteinExistence type="predicted"/>
<organism evidence="3 4">
    <name type="scientific">Candidatus Onthenecus intestinigallinarum</name>
    <dbReference type="NCBI Taxonomy" id="2840875"/>
    <lineage>
        <taxon>Bacteria</taxon>
        <taxon>Bacillati</taxon>
        <taxon>Bacillota</taxon>
        <taxon>Clostridia</taxon>
        <taxon>Eubacteriales</taxon>
        <taxon>Candidatus Onthenecus</taxon>
    </lineage>
</organism>
<sequence>MTTLHICCNYAGPKVFHSLFAHLAAQGVRQTVYVPEKHAANMGRNLPGGGAFDVRYSLIVRPWDRLLYFTKARRALPDLMRRVDLSDVGLVHAHTLFTDGGIAYRLHRQTGLPFVVTVRSSDIEFFYKYEPHLRPHATRILRAARRVIFLSPAYRDRVLARYVPASLREELGRKSDVVPNGIDEAWLTGHAHALRPDRLKIAFAGRLLADKQPDKAIEAAQELARRLPEREVTIELAGDGPLRPRLQALPAVQAGRARLLGNLQGREALEAFYDGCDLLLVPSRVETFGLVYLEAMSRGLPVLYTRGQGFDGQFAPGAAGFAVDADSVADMADKALQCLEGYEARSARCLELAKTLAWPRVAGRLREIYEEACAR</sequence>
<reference evidence="3" key="2">
    <citation type="journal article" date="2021" name="PeerJ">
        <title>Extensive microbial diversity within the chicken gut microbiome revealed by metagenomics and culture.</title>
        <authorList>
            <person name="Gilroy R."/>
            <person name="Ravi A."/>
            <person name="Getino M."/>
            <person name="Pursley I."/>
            <person name="Horton D.L."/>
            <person name="Alikhan N.F."/>
            <person name="Baker D."/>
            <person name="Gharbi K."/>
            <person name="Hall N."/>
            <person name="Watson M."/>
            <person name="Adriaenssens E.M."/>
            <person name="Foster-Nyarko E."/>
            <person name="Jarju S."/>
            <person name="Secka A."/>
            <person name="Antonio M."/>
            <person name="Oren A."/>
            <person name="Chaudhuri R.R."/>
            <person name="La Ragione R."/>
            <person name="Hildebrand F."/>
            <person name="Pallen M.J."/>
        </authorList>
    </citation>
    <scope>NUCLEOTIDE SEQUENCE</scope>
    <source>
        <strain evidence="3">ChiSxjej2B14-6234</strain>
    </source>
</reference>
<evidence type="ECO:0000313" key="4">
    <source>
        <dbReference type="Proteomes" id="UP000886887"/>
    </source>
</evidence>